<dbReference type="Proteomes" id="UP001387293">
    <property type="component" value="Unassembled WGS sequence"/>
</dbReference>
<evidence type="ECO:0000313" key="2">
    <source>
        <dbReference type="EMBL" id="MEI9411511.1"/>
    </source>
</evidence>
<keyword evidence="3" id="KW-1185">Reference proteome</keyword>
<feature type="region of interest" description="Disordered" evidence="1">
    <location>
        <begin position="151"/>
        <end position="177"/>
    </location>
</feature>
<reference evidence="2 3" key="1">
    <citation type="submission" date="2022-12" db="EMBL/GenBank/DDBJ databases">
        <authorList>
            <person name="Muema E."/>
        </authorList>
    </citation>
    <scope>NUCLEOTIDE SEQUENCE [LARGE SCALE GENOMIC DNA]</scope>
    <source>
        <strain evidence="3">1326</strain>
    </source>
</reference>
<evidence type="ECO:0000313" key="3">
    <source>
        <dbReference type="Proteomes" id="UP001387293"/>
    </source>
</evidence>
<dbReference type="RefSeq" id="WP_337108045.1">
    <property type="nucleotide sequence ID" value="NZ_JAPYKS010000017.1"/>
</dbReference>
<protein>
    <submittedName>
        <fullName evidence="2">Uncharacterized protein</fullName>
    </submittedName>
</protein>
<dbReference type="EMBL" id="JAPYKS010000017">
    <property type="protein sequence ID" value="MEI9411511.1"/>
    <property type="molecule type" value="Genomic_DNA"/>
</dbReference>
<name>A0ABU8L0M0_9HYPH</name>
<gene>
    <name evidence="2" type="ORF">O7A60_22460</name>
</gene>
<evidence type="ECO:0000256" key="1">
    <source>
        <dbReference type="SAM" id="MobiDB-lite"/>
    </source>
</evidence>
<sequence>MKQPLQNKLCGAARRAGHRQIMLAKTRRAIAAQKGHIAGGQSVEVEHAGYFIEAAGRPVEFAIIRRALEIAVAESRQRQQEILSGAGEPLEEGILAIDARIIVTVPAIGTGIVDGQGRYIATIKADVDTIRAKQHACRRAEAGRQVFGRCRQGRGGHATAPASKPVERKIRLHPRPD</sequence>
<accession>A0ABU8L0M0</accession>
<feature type="compositionally biased region" description="Basic and acidic residues" evidence="1">
    <location>
        <begin position="165"/>
        <end position="177"/>
    </location>
</feature>
<organism evidence="2 3">
    <name type="scientific">Mesorhizobium salmacidum</name>
    <dbReference type="NCBI Taxonomy" id="3015171"/>
    <lineage>
        <taxon>Bacteria</taxon>
        <taxon>Pseudomonadati</taxon>
        <taxon>Pseudomonadota</taxon>
        <taxon>Alphaproteobacteria</taxon>
        <taxon>Hyphomicrobiales</taxon>
        <taxon>Phyllobacteriaceae</taxon>
        <taxon>Mesorhizobium</taxon>
    </lineage>
</organism>
<proteinExistence type="predicted"/>
<comment type="caution">
    <text evidence="2">The sequence shown here is derived from an EMBL/GenBank/DDBJ whole genome shotgun (WGS) entry which is preliminary data.</text>
</comment>